<accession>A0A537IYB2</accession>
<feature type="transmembrane region" description="Helical" evidence="1">
    <location>
        <begin position="175"/>
        <end position="194"/>
    </location>
</feature>
<evidence type="ECO:0000313" key="3">
    <source>
        <dbReference type="Proteomes" id="UP000318834"/>
    </source>
</evidence>
<dbReference type="EMBL" id="VBAP01000031">
    <property type="protein sequence ID" value="TMI76042.1"/>
    <property type="molecule type" value="Genomic_DNA"/>
</dbReference>
<keyword evidence="1" id="KW-0812">Transmembrane</keyword>
<gene>
    <name evidence="2" type="ORF">E6H05_04790</name>
</gene>
<evidence type="ECO:0000313" key="2">
    <source>
        <dbReference type="EMBL" id="TMI76042.1"/>
    </source>
</evidence>
<proteinExistence type="predicted"/>
<dbReference type="AlphaFoldDB" id="A0A537IYB2"/>
<feature type="transmembrane region" description="Helical" evidence="1">
    <location>
        <begin position="12"/>
        <end position="36"/>
    </location>
</feature>
<keyword evidence="1" id="KW-0472">Membrane</keyword>
<protein>
    <recommendedName>
        <fullName evidence="4">DUF4386 family protein</fullName>
    </recommendedName>
</protein>
<name>A0A537IYB2_9BACT</name>
<comment type="caution">
    <text evidence="2">The sequence shown here is derived from an EMBL/GenBank/DDBJ whole genome shotgun (WGS) entry which is preliminary data.</text>
</comment>
<feature type="transmembrane region" description="Helical" evidence="1">
    <location>
        <begin position="206"/>
        <end position="227"/>
    </location>
</feature>
<dbReference type="Proteomes" id="UP000318834">
    <property type="component" value="Unassembled WGS sequence"/>
</dbReference>
<feature type="transmembrane region" description="Helical" evidence="1">
    <location>
        <begin position="141"/>
        <end position="163"/>
    </location>
</feature>
<sequence length="240" mass="24877">MVEDLRRLGGEAGVIAGLALGWLLLGVLVVWPSAGLSFAAEFNPNKILPFVHRHEVMFWAVNILGGLLAAVMSIILYLAVGDRFTNDAPASARIGALFGVFGSFGFGAAALLRQFGMGPLSMLYSSNSVGAVHAFRGMSGVLSAAVAVGEIFTGIAALAFAGAMMSEKNYRSPGLVGLIAGAVLILATFVPAAFLDGLGLAGAAVWFAWTAWVMRVESGPAFIKWAAGSREGSRSARRAA</sequence>
<evidence type="ECO:0000256" key="1">
    <source>
        <dbReference type="SAM" id="Phobius"/>
    </source>
</evidence>
<organism evidence="2 3">
    <name type="scientific">Candidatus Segetimicrobium genomatis</name>
    <dbReference type="NCBI Taxonomy" id="2569760"/>
    <lineage>
        <taxon>Bacteria</taxon>
        <taxon>Bacillati</taxon>
        <taxon>Candidatus Sysuimicrobiota</taxon>
        <taxon>Candidatus Sysuimicrobiia</taxon>
        <taxon>Candidatus Sysuimicrobiales</taxon>
        <taxon>Candidatus Segetimicrobiaceae</taxon>
        <taxon>Candidatus Segetimicrobium</taxon>
    </lineage>
</organism>
<reference evidence="2 3" key="1">
    <citation type="journal article" date="2019" name="Nat. Microbiol.">
        <title>Mediterranean grassland soil C-N compound turnover is dependent on rainfall and depth, and is mediated by genomically divergent microorganisms.</title>
        <authorList>
            <person name="Diamond S."/>
            <person name="Andeer P.F."/>
            <person name="Li Z."/>
            <person name="Crits-Christoph A."/>
            <person name="Burstein D."/>
            <person name="Anantharaman K."/>
            <person name="Lane K.R."/>
            <person name="Thomas B.C."/>
            <person name="Pan C."/>
            <person name="Northen T.R."/>
            <person name="Banfield J.F."/>
        </authorList>
    </citation>
    <scope>NUCLEOTIDE SEQUENCE [LARGE SCALE GENOMIC DNA]</scope>
    <source>
        <strain evidence="2">NP_8</strain>
    </source>
</reference>
<feature type="transmembrane region" description="Helical" evidence="1">
    <location>
        <begin position="56"/>
        <end position="80"/>
    </location>
</feature>
<keyword evidence="1" id="KW-1133">Transmembrane helix</keyword>
<evidence type="ECO:0008006" key="4">
    <source>
        <dbReference type="Google" id="ProtNLM"/>
    </source>
</evidence>
<feature type="transmembrane region" description="Helical" evidence="1">
    <location>
        <begin position="92"/>
        <end position="112"/>
    </location>
</feature>